<evidence type="ECO:0000313" key="3">
    <source>
        <dbReference type="Proteomes" id="UP000018877"/>
    </source>
</evidence>
<gene>
    <name evidence="2" type="ORF">BAVI_15311</name>
</gene>
<dbReference type="EMBL" id="ALAN01000084">
    <property type="protein sequence ID" value="ETI67869.1"/>
    <property type="molecule type" value="Genomic_DNA"/>
</dbReference>
<evidence type="ECO:0000256" key="1">
    <source>
        <dbReference type="SAM" id="SignalP"/>
    </source>
</evidence>
<evidence type="ECO:0000313" key="2">
    <source>
        <dbReference type="EMBL" id="ETI67869.1"/>
    </source>
</evidence>
<dbReference type="Proteomes" id="UP000018877">
    <property type="component" value="Unassembled WGS sequence"/>
</dbReference>
<sequence>MNEVNHVPDFIKRLIKGKLCFALFLLLSFNGLSVEAATKDEALKAVENFLKAQKNCNVDIMVDNSEYFLKIENLKEMYTELCHKSPLKQAKITKFSLINEETALVSIQATYKEMINIRTTPVIKKDGKWKIVIGVPPAGVKNTNVTKRTAKEAEIAQLFKDYTDSIKARDMEKMKSFIKILPDSPDEKIEEHLQALSEQPIPEIITYGINYISESLAIVQVEIKFPKHTYAQNLSVTNENGQWKMIYGHLLTNSFIPNTGKSIDIK</sequence>
<name>A0AB94ILE7_9BACI</name>
<feature type="chain" id="PRO_5044499416" description="DUF4878 domain-containing protein" evidence="1">
    <location>
        <begin position="37"/>
        <end position="266"/>
    </location>
</feature>
<protein>
    <recommendedName>
        <fullName evidence="4">DUF4878 domain-containing protein</fullName>
    </recommendedName>
</protein>
<keyword evidence="1" id="KW-0732">Signal</keyword>
<comment type="caution">
    <text evidence="2">The sequence shown here is derived from an EMBL/GenBank/DDBJ whole genome shotgun (WGS) entry which is preliminary data.</text>
</comment>
<evidence type="ECO:0008006" key="4">
    <source>
        <dbReference type="Google" id="ProtNLM"/>
    </source>
</evidence>
<reference evidence="2 3" key="1">
    <citation type="journal article" date="2014" name="Environ. Microbiol.">
        <title>The nitrate-ammonifying and nosZ-carrying bacterium Bacillus vireti is a potent source and sink for nitric and nitrous oxide under high nitrate conditions.</title>
        <authorList>
            <person name="Mania D."/>
            <person name="Heylen K."/>
            <person name="van Spanning R.J."/>
            <person name="Frostegard A."/>
        </authorList>
    </citation>
    <scope>NUCLEOTIDE SEQUENCE [LARGE SCALE GENOMIC DNA]</scope>
    <source>
        <strain evidence="2 3">LMG 21834</strain>
    </source>
</reference>
<proteinExistence type="predicted"/>
<feature type="signal peptide" evidence="1">
    <location>
        <begin position="1"/>
        <end position="36"/>
    </location>
</feature>
<keyword evidence="3" id="KW-1185">Reference proteome</keyword>
<dbReference type="AlphaFoldDB" id="A0AB94ILE7"/>
<organism evidence="2 3">
    <name type="scientific">Neobacillus vireti LMG 21834</name>
    <dbReference type="NCBI Taxonomy" id="1131730"/>
    <lineage>
        <taxon>Bacteria</taxon>
        <taxon>Bacillati</taxon>
        <taxon>Bacillota</taxon>
        <taxon>Bacilli</taxon>
        <taxon>Bacillales</taxon>
        <taxon>Bacillaceae</taxon>
        <taxon>Neobacillus</taxon>
    </lineage>
</organism>
<accession>A0AB94ILE7</accession>